<accession>A0AAD9U8D8</accession>
<keyword evidence="3" id="KW-1185">Reference proteome</keyword>
<dbReference type="InterPro" id="IPR027417">
    <property type="entry name" value="P-loop_NTPase"/>
</dbReference>
<proteinExistence type="predicted"/>
<dbReference type="EMBL" id="JANJYI010000005">
    <property type="protein sequence ID" value="KAK2649332.1"/>
    <property type="molecule type" value="Genomic_DNA"/>
</dbReference>
<evidence type="ECO:0000313" key="3">
    <source>
        <dbReference type="Proteomes" id="UP001280121"/>
    </source>
</evidence>
<sequence>MDFLLFVRENGTEIPIIAIAGMDGVGKTMLAQLLYNECEEIFQNKSMGICLRRI</sequence>
<gene>
    <name evidence="2" type="ORF">Ddye_016821</name>
</gene>
<dbReference type="Gene3D" id="3.40.50.300">
    <property type="entry name" value="P-loop containing nucleotide triphosphate hydrolases"/>
    <property type="match status" value="1"/>
</dbReference>
<dbReference type="SUPFAM" id="SSF52540">
    <property type="entry name" value="P-loop containing nucleoside triphosphate hydrolases"/>
    <property type="match status" value="1"/>
</dbReference>
<reference evidence="2" key="1">
    <citation type="journal article" date="2023" name="Plant J.">
        <title>Genome sequences and population genomics provide insights into the demographic history, inbreeding, and mutation load of two 'living fossil' tree species of Dipteronia.</title>
        <authorList>
            <person name="Feng Y."/>
            <person name="Comes H.P."/>
            <person name="Chen J."/>
            <person name="Zhu S."/>
            <person name="Lu R."/>
            <person name="Zhang X."/>
            <person name="Li P."/>
            <person name="Qiu J."/>
            <person name="Olsen K.M."/>
            <person name="Qiu Y."/>
        </authorList>
    </citation>
    <scope>NUCLEOTIDE SEQUENCE</scope>
    <source>
        <strain evidence="2">KIB01</strain>
    </source>
</reference>
<feature type="domain" description="NB-ARC" evidence="1">
    <location>
        <begin position="10"/>
        <end position="41"/>
    </location>
</feature>
<dbReference type="Pfam" id="PF00931">
    <property type="entry name" value="NB-ARC"/>
    <property type="match status" value="1"/>
</dbReference>
<name>A0AAD9U8D8_9ROSI</name>
<protein>
    <recommendedName>
        <fullName evidence="1">NB-ARC domain-containing protein</fullName>
    </recommendedName>
</protein>
<dbReference type="AlphaFoldDB" id="A0AAD9U8D8"/>
<dbReference type="InterPro" id="IPR002182">
    <property type="entry name" value="NB-ARC"/>
</dbReference>
<comment type="caution">
    <text evidence="2">The sequence shown here is derived from an EMBL/GenBank/DDBJ whole genome shotgun (WGS) entry which is preliminary data.</text>
</comment>
<evidence type="ECO:0000313" key="2">
    <source>
        <dbReference type="EMBL" id="KAK2649332.1"/>
    </source>
</evidence>
<dbReference type="Proteomes" id="UP001280121">
    <property type="component" value="Unassembled WGS sequence"/>
</dbReference>
<organism evidence="2 3">
    <name type="scientific">Dipteronia dyeriana</name>
    <dbReference type="NCBI Taxonomy" id="168575"/>
    <lineage>
        <taxon>Eukaryota</taxon>
        <taxon>Viridiplantae</taxon>
        <taxon>Streptophyta</taxon>
        <taxon>Embryophyta</taxon>
        <taxon>Tracheophyta</taxon>
        <taxon>Spermatophyta</taxon>
        <taxon>Magnoliopsida</taxon>
        <taxon>eudicotyledons</taxon>
        <taxon>Gunneridae</taxon>
        <taxon>Pentapetalae</taxon>
        <taxon>rosids</taxon>
        <taxon>malvids</taxon>
        <taxon>Sapindales</taxon>
        <taxon>Sapindaceae</taxon>
        <taxon>Hippocastanoideae</taxon>
        <taxon>Acereae</taxon>
        <taxon>Dipteronia</taxon>
    </lineage>
</organism>
<evidence type="ECO:0000259" key="1">
    <source>
        <dbReference type="Pfam" id="PF00931"/>
    </source>
</evidence>